<comment type="caution">
    <text evidence="2">The sequence shown here is derived from an EMBL/GenBank/DDBJ whole genome shotgun (WGS) entry which is preliminary data.</text>
</comment>
<keyword evidence="1" id="KW-0812">Transmembrane</keyword>
<evidence type="ECO:0000256" key="1">
    <source>
        <dbReference type="SAM" id="Phobius"/>
    </source>
</evidence>
<proteinExistence type="predicted"/>
<dbReference type="RefSeq" id="WP_249315254.1">
    <property type="nucleotide sequence ID" value="NZ_JACRSR010000001.1"/>
</dbReference>
<dbReference type="NCBIfam" id="TIGR02849">
    <property type="entry name" value="spore_III_AD"/>
    <property type="match status" value="1"/>
</dbReference>
<dbReference type="EMBL" id="JACRSR010000001">
    <property type="protein sequence ID" value="MBC8531157.1"/>
    <property type="molecule type" value="Genomic_DNA"/>
</dbReference>
<protein>
    <submittedName>
        <fullName evidence="2">Stage III sporulation protein AD</fullName>
    </submittedName>
</protein>
<organism evidence="2 3">
    <name type="scientific">Gehongia tenuis</name>
    <dbReference type="NCBI Taxonomy" id="2763655"/>
    <lineage>
        <taxon>Bacteria</taxon>
        <taxon>Bacillati</taxon>
        <taxon>Bacillota</taxon>
        <taxon>Clostridia</taxon>
        <taxon>Christensenellales</taxon>
        <taxon>Christensenellaceae</taxon>
        <taxon>Gehongia</taxon>
    </lineage>
</organism>
<evidence type="ECO:0000313" key="2">
    <source>
        <dbReference type="EMBL" id="MBC8531157.1"/>
    </source>
</evidence>
<dbReference type="Proteomes" id="UP000623172">
    <property type="component" value="Unassembled WGS sequence"/>
</dbReference>
<dbReference type="InterPro" id="IPR014211">
    <property type="entry name" value="Spore_III_AD"/>
</dbReference>
<accession>A0A926D462</accession>
<gene>
    <name evidence="2" type="primary">spoIIIAD</name>
    <name evidence="2" type="ORF">H8696_04760</name>
</gene>
<feature type="transmembrane region" description="Helical" evidence="1">
    <location>
        <begin position="106"/>
        <end position="127"/>
    </location>
</feature>
<keyword evidence="1" id="KW-1133">Transmembrane helix</keyword>
<dbReference type="Pfam" id="PF06686">
    <property type="entry name" value="SpoIIIAC"/>
    <property type="match status" value="2"/>
</dbReference>
<dbReference type="InterPro" id="IPR025664">
    <property type="entry name" value="Spore_III_AC/AD"/>
</dbReference>
<name>A0A926D462_9FIRM</name>
<dbReference type="AlphaFoldDB" id="A0A926D462"/>
<feature type="transmembrane region" description="Helical" evidence="1">
    <location>
        <begin position="27"/>
        <end position="47"/>
    </location>
</feature>
<sequence>MQIVSIAGLGVVAAILSITLRKDKPEMAMLLGVGAGAILLIAFLSMVSPVMDFLKDLAARANLQSEHLALLFKVVGVAYIAEFASQVCKDAGEGAIASKIEMGGKLVILVLCLPIMGSLFELIVGMLP</sequence>
<keyword evidence="1" id="KW-0472">Membrane</keyword>
<evidence type="ECO:0000313" key="3">
    <source>
        <dbReference type="Proteomes" id="UP000623172"/>
    </source>
</evidence>
<keyword evidence="3" id="KW-1185">Reference proteome</keyword>
<reference evidence="2" key="1">
    <citation type="submission" date="2020-08" db="EMBL/GenBank/DDBJ databases">
        <title>Genome public.</title>
        <authorList>
            <person name="Liu C."/>
            <person name="Sun Q."/>
        </authorList>
    </citation>
    <scope>NUCLEOTIDE SEQUENCE</scope>
    <source>
        <strain evidence="2">NSJ-53</strain>
    </source>
</reference>